<dbReference type="Proteomes" id="UP000297053">
    <property type="component" value="Chromosome"/>
</dbReference>
<dbReference type="EMBL" id="CP039375">
    <property type="protein sequence ID" value="QCD66278.1"/>
    <property type="molecule type" value="Genomic_DNA"/>
</dbReference>
<sequence>MNEQIMQRLREANTSRDNITNGDFSFSTGSPGQPTTVAEYQPKRALSVDATRPFDLSLVARETFTTDGNAGDAETFPLTHELIDSSVVTDSVVMYKGDNRVQPDSVDYAADQITYTDDGTDNTLTIYYTSGAQALVEIQKVAPNGTPDVLFSADMGMIHRRDQGKEPITVDADQSPLHPFIPADFTLALTITAPYTVAFATDANGSGTEVVATNALTDLPVRGAEGPIDGLKQAVATDAARR</sequence>
<dbReference type="KEGG" id="halz:E5139_11720"/>
<dbReference type="GeneID" id="42179614"/>
<evidence type="ECO:0000256" key="1">
    <source>
        <dbReference type="SAM" id="MobiDB-lite"/>
    </source>
</evidence>
<reference evidence="2 3" key="1">
    <citation type="submission" date="2019-04" db="EMBL/GenBank/DDBJ databases">
        <title>Complete genome sequence of Arthrobacter sp. ZXY-2 associated with effective atrazine degradation and salt adaptation.</title>
        <authorList>
            <person name="Zhao X."/>
        </authorList>
    </citation>
    <scope>NUCLEOTIDE SEQUENCE [LARGE SCALE GENOMIC DNA]</scope>
    <source>
        <strain evidence="3">ZP60</strain>
    </source>
</reference>
<name>A0A4D6KCL7_9EURY</name>
<evidence type="ECO:0000313" key="2">
    <source>
        <dbReference type="EMBL" id="QCD66278.1"/>
    </source>
</evidence>
<accession>A0A4D6KCL7</accession>
<evidence type="ECO:0000313" key="3">
    <source>
        <dbReference type="Proteomes" id="UP000297053"/>
    </source>
</evidence>
<dbReference type="OMA" id="HEHRTTN"/>
<feature type="region of interest" description="Disordered" evidence="1">
    <location>
        <begin position="1"/>
        <end position="35"/>
    </location>
</feature>
<reference evidence="2 3" key="2">
    <citation type="submission" date="2019-04" db="EMBL/GenBank/DDBJ databases">
        <authorList>
            <person name="Yang S."/>
            <person name="Wei W."/>
        </authorList>
    </citation>
    <scope>NUCLEOTIDE SEQUENCE [LARGE SCALE GENOMIC DNA]</scope>
    <source>
        <strain evidence="3">ZP60</strain>
    </source>
</reference>
<protein>
    <submittedName>
        <fullName evidence="2">Uncharacterized protein</fullName>
    </submittedName>
</protein>
<dbReference type="AlphaFoldDB" id="A0A4D6KCL7"/>
<organism evidence="2 3">
    <name type="scientific">Halomicrobium mukohataei</name>
    <dbReference type="NCBI Taxonomy" id="57705"/>
    <lineage>
        <taxon>Archaea</taxon>
        <taxon>Methanobacteriati</taxon>
        <taxon>Methanobacteriota</taxon>
        <taxon>Stenosarchaea group</taxon>
        <taxon>Halobacteria</taxon>
        <taxon>Halobacteriales</taxon>
        <taxon>Haloarculaceae</taxon>
        <taxon>Halomicrobium</taxon>
    </lineage>
</organism>
<gene>
    <name evidence="2" type="ORF">E5139_11720</name>
</gene>
<feature type="compositionally biased region" description="Polar residues" evidence="1">
    <location>
        <begin position="15"/>
        <end position="35"/>
    </location>
</feature>
<dbReference type="RefSeq" id="WP_015762675.1">
    <property type="nucleotide sequence ID" value="NZ_CP039375.1"/>
</dbReference>
<proteinExistence type="predicted"/>